<name>A0ABZ2YHN3_9MOLU</name>
<dbReference type="EMBL" id="CP128397">
    <property type="protein sequence ID" value="WZN38782.1"/>
    <property type="molecule type" value="Genomic_DNA"/>
</dbReference>
<evidence type="ECO:0000313" key="1">
    <source>
        <dbReference type="EMBL" id="WZN38782.1"/>
    </source>
</evidence>
<organism evidence="1 2">
    <name type="scientific">Candidatus Phytoplasma asteris</name>
    <dbReference type="NCBI Taxonomy" id="85620"/>
    <lineage>
        <taxon>Bacteria</taxon>
        <taxon>Bacillati</taxon>
        <taxon>Mycoplasmatota</taxon>
        <taxon>Mollicutes</taxon>
        <taxon>Acholeplasmatales</taxon>
        <taxon>Acholeplasmataceae</taxon>
        <taxon>Candidatus Phytoplasma</taxon>
        <taxon>16SrI (Aster yellows group)</taxon>
    </lineage>
</organism>
<gene>
    <name evidence="1" type="ORF">M33023_06520</name>
</gene>
<dbReference type="Proteomes" id="UP001470586">
    <property type="component" value="Chromosome"/>
</dbReference>
<accession>A0ABZ2YHN3</accession>
<evidence type="ECO:0000313" key="2">
    <source>
        <dbReference type="Proteomes" id="UP001470586"/>
    </source>
</evidence>
<protein>
    <submittedName>
        <fullName evidence="1">Single stranded DNA binding protein</fullName>
    </submittedName>
</protein>
<sequence>MYKAPYHSKNILTNKGQKRTTTKVIIQNIIFLDNKPK</sequence>
<reference evidence="1" key="1">
    <citation type="submission" date="2023-06" db="EMBL/GenBank/DDBJ databases">
        <title>Complete Genome of Candidatus Phytoplasma asteris M33.</title>
        <authorList>
            <person name="Toth R."/>
            <person name="Ilic A.-M."/>
            <person name="Huettel B."/>
            <person name="Duduk B."/>
            <person name="Kube M."/>
        </authorList>
    </citation>
    <scope>NUCLEOTIDE SEQUENCE [LARGE SCALE GENOMIC DNA]</scope>
    <source>
        <strain evidence="1">M33</strain>
    </source>
</reference>
<keyword evidence="2" id="KW-1185">Reference proteome</keyword>
<proteinExistence type="predicted"/>